<dbReference type="PANTHER" id="PTHR11727:SF7">
    <property type="entry name" value="DIMETHYLADENOSINE TRANSFERASE-RELATED"/>
    <property type="match status" value="1"/>
</dbReference>
<dbReference type="SMART" id="SM00650">
    <property type="entry name" value="rADc"/>
    <property type="match status" value="1"/>
</dbReference>
<dbReference type="PROSITE" id="PS01131">
    <property type="entry name" value="RRNA_A_DIMETH"/>
    <property type="match status" value="1"/>
</dbReference>
<feature type="domain" description="Ribosomal RNA adenine methylase transferase N-terminal" evidence="7">
    <location>
        <begin position="5"/>
        <end position="176"/>
    </location>
</feature>
<dbReference type="InterPro" id="IPR029063">
    <property type="entry name" value="SAM-dependent_MTases_sf"/>
</dbReference>
<proteinExistence type="inferred from homology"/>
<dbReference type="AlphaFoldDB" id="A0A381P752"/>
<name>A0A381P752_9ZZZZ</name>
<accession>A0A381P752</accession>
<dbReference type="GO" id="GO:0003723">
    <property type="term" value="F:RNA binding"/>
    <property type="evidence" value="ECO:0007669"/>
    <property type="project" value="UniProtKB-KW"/>
</dbReference>
<organism evidence="8">
    <name type="scientific">marine metagenome</name>
    <dbReference type="NCBI Taxonomy" id="408172"/>
    <lineage>
        <taxon>unclassified sequences</taxon>
        <taxon>metagenomes</taxon>
        <taxon>ecological metagenomes</taxon>
    </lineage>
</organism>
<dbReference type="InterPro" id="IPR020596">
    <property type="entry name" value="rRNA_Ade_Mease_Trfase_CS"/>
</dbReference>
<gene>
    <name evidence="8" type="ORF">METZ01_LOCUS15635</name>
</gene>
<feature type="non-terminal residue" evidence="8">
    <location>
        <position position="1"/>
    </location>
</feature>
<keyword evidence="4" id="KW-0808">Transferase</keyword>
<dbReference type="Pfam" id="PF00398">
    <property type="entry name" value="RrnaAD"/>
    <property type="match status" value="1"/>
</dbReference>
<keyword evidence="2" id="KW-0698">rRNA processing</keyword>
<dbReference type="NCBIfam" id="TIGR00755">
    <property type="entry name" value="ksgA"/>
    <property type="match status" value="1"/>
</dbReference>
<evidence type="ECO:0000256" key="6">
    <source>
        <dbReference type="ARBA" id="ARBA00022884"/>
    </source>
</evidence>
<evidence type="ECO:0000256" key="3">
    <source>
        <dbReference type="ARBA" id="ARBA00022603"/>
    </source>
</evidence>
<evidence type="ECO:0000256" key="2">
    <source>
        <dbReference type="ARBA" id="ARBA00022552"/>
    </source>
</evidence>
<evidence type="ECO:0000256" key="1">
    <source>
        <dbReference type="ARBA" id="ARBA00022490"/>
    </source>
</evidence>
<dbReference type="InterPro" id="IPR011530">
    <property type="entry name" value="rRNA_adenine_dimethylase"/>
</dbReference>
<dbReference type="Gene3D" id="1.10.8.100">
    <property type="entry name" value="Ribosomal RNA adenine dimethylase-like, domain 2"/>
    <property type="match status" value="1"/>
</dbReference>
<dbReference type="Gene3D" id="3.40.50.150">
    <property type="entry name" value="Vaccinia Virus protein VP39"/>
    <property type="match status" value="1"/>
</dbReference>
<evidence type="ECO:0000313" key="8">
    <source>
        <dbReference type="EMBL" id="SUZ62781.1"/>
    </source>
</evidence>
<reference evidence="8" key="1">
    <citation type="submission" date="2018-05" db="EMBL/GenBank/DDBJ databases">
        <authorList>
            <person name="Lanie J.A."/>
            <person name="Ng W.-L."/>
            <person name="Kazmierczak K.M."/>
            <person name="Andrzejewski T.M."/>
            <person name="Davidsen T.M."/>
            <person name="Wayne K.J."/>
            <person name="Tettelin H."/>
            <person name="Glass J.I."/>
            <person name="Rusch D."/>
            <person name="Podicherti R."/>
            <person name="Tsui H.-C.T."/>
            <person name="Winkler M.E."/>
        </authorList>
    </citation>
    <scope>NUCLEOTIDE SEQUENCE</scope>
</reference>
<dbReference type="HAMAP" id="MF_00607">
    <property type="entry name" value="16SrRNA_methyltr_A"/>
    <property type="match status" value="1"/>
</dbReference>
<dbReference type="InterPro" id="IPR001737">
    <property type="entry name" value="KsgA/Erm"/>
</dbReference>
<keyword evidence="5" id="KW-0949">S-adenosyl-L-methionine</keyword>
<dbReference type="EMBL" id="UINC01000888">
    <property type="protein sequence ID" value="SUZ62781.1"/>
    <property type="molecule type" value="Genomic_DNA"/>
</dbReference>
<evidence type="ECO:0000259" key="7">
    <source>
        <dbReference type="SMART" id="SM00650"/>
    </source>
</evidence>
<keyword evidence="3" id="KW-0489">Methyltransferase</keyword>
<dbReference type="SUPFAM" id="SSF53335">
    <property type="entry name" value="S-adenosyl-L-methionine-dependent methyltransferases"/>
    <property type="match status" value="1"/>
</dbReference>
<evidence type="ECO:0000256" key="4">
    <source>
        <dbReference type="ARBA" id="ARBA00022679"/>
    </source>
</evidence>
<dbReference type="InterPro" id="IPR020598">
    <property type="entry name" value="rRNA_Ade_methylase_Trfase_N"/>
</dbReference>
<sequence>VDVGLQRKIVEALDCSRTDTVLEIGSGRGALTRHLVGRAGHVVLVELDDRLAGALRDEWGTRPDVDVLHQDFLELDWAAVVPDPTELLVVGNIPYNITAPIIFKLLERPRPRDIVLMVQREVAERLAAEPDTGDYGALTVGVRCIASVEKVLRVPRTAFRPVPGVDSTVVRITPFTPPPLSADEERSLRVLTRAAFTWRRKQVQKILRDHEALRLSRDRLDDLTRETGWDLTRRPETLSPDDFVRLSGFITRTS</sequence>
<keyword evidence="1" id="KW-0963">Cytoplasm</keyword>
<dbReference type="GO" id="GO:0000179">
    <property type="term" value="F:rRNA (adenine-N6,N6-)-dimethyltransferase activity"/>
    <property type="evidence" value="ECO:0007669"/>
    <property type="project" value="InterPro"/>
</dbReference>
<dbReference type="CDD" id="cd02440">
    <property type="entry name" value="AdoMet_MTases"/>
    <property type="match status" value="1"/>
</dbReference>
<dbReference type="PROSITE" id="PS51689">
    <property type="entry name" value="SAM_RNA_A_N6_MT"/>
    <property type="match status" value="1"/>
</dbReference>
<keyword evidence="6" id="KW-0694">RNA-binding</keyword>
<protein>
    <recommendedName>
        <fullName evidence="7">Ribosomal RNA adenine methylase transferase N-terminal domain-containing protein</fullName>
    </recommendedName>
</protein>
<evidence type="ECO:0000256" key="5">
    <source>
        <dbReference type="ARBA" id="ARBA00022691"/>
    </source>
</evidence>
<dbReference type="InterPro" id="IPR023165">
    <property type="entry name" value="rRNA_Ade_diMease-like_C"/>
</dbReference>
<dbReference type="PANTHER" id="PTHR11727">
    <property type="entry name" value="DIMETHYLADENOSINE TRANSFERASE"/>
    <property type="match status" value="1"/>
</dbReference>